<comment type="caution">
    <text evidence="1">The sequence shown here is derived from an EMBL/GenBank/DDBJ whole genome shotgun (WGS) entry which is preliminary data.</text>
</comment>
<name>A0AAV2IHX9_LYMST</name>
<evidence type="ECO:0000313" key="1">
    <source>
        <dbReference type="EMBL" id="CAL1544568.1"/>
    </source>
</evidence>
<gene>
    <name evidence="1" type="ORF">GSLYS_00018081001</name>
</gene>
<proteinExistence type="predicted"/>
<reference evidence="1 2" key="1">
    <citation type="submission" date="2024-04" db="EMBL/GenBank/DDBJ databases">
        <authorList>
            <consortium name="Genoscope - CEA"/>
            <person name="William W."/>
        </authorList>
    </citation>
    <scope>NUCLEOTIDE SEQUENCE [LARGE SCALE GENOMIC DNA]</scope>
</reference>
<dbReference type="AlphaFoldDB" id="A0AAV2IHX9"/>
<keyword evidence="2" id="KW-1185">Reference proteome</keyword>
<sequence length="144" mass="17323">MESTRLTTLIWHYMNELEEVRIRTAHEVKYIEKEADVRMQSSRKFWRTTDEKYEVKKRDLKNLMRLEERCHSSMIDIIKVKSAVALEQLNFWTDKYESDKEQIVAELDILKEKRQVGLDRMEVIDFLTKQYLPIVEDHRSASGV</sequence>
<organism evidence="1 2">
    <name type="scientific">Lymnaea stagnalis</name>
    <name type="common">Great pond snail</name>
    <name type="synonym">Helix stagnalis</name>
    <dbReference type="NCBI Taxonomy" id="6523"/>
    <lineage>
        <taxon>Eukaryota</taxon>
        <taxon>Metazoa</taxon>
        <taxon>Spiralia</taxon>
        <taxon>Lophotrochozoa</taxon>
        <taxon>Mollusca</taxon>
        <taxon>Gastropoda</taxon>
        <taxon>Heterobranchia</taxon>
        <taxon>Euthyneura</taxon>
        <taxon>Panpulmonata</taxon>
        <taxon>Hygrophila</taxon>
        <taxon>Lymnaeoidea</taxon>
        <taxon>Lymnaeidae</taxon>
        <taxon>Lymnaea</taxon>
    </lineage>
</organism>
<dbReference type="EMBL" id="CAXITT010000630">
    <property type="protein sequence ID" value="CAL1544568.1"/>
    <property type="molecule type" value="Genomic_DNA"/>
</dbReference>
<accession>A0AAV2IHX9</accession>
<dbReference type="Proteomes" id="UP001497497">
    <property type="component" value="Unassembled WGS sequence"/>
</dbReference>
<protein>
    <submittedName>
        <fullName evidence="1">Uncharacterized protein</fullName>
    </submittedName>
</protein>
<evidence type="ECO:0000313" key="2">
    <source>
        <dbReference type="Proteomes" id="UP001497497"/>
    </source>
</evidence>